<evidence type="ECO:0000313" key="3">
    <source>
        <dbReference type="Proteomes" id="UP001153365"/>
    </source>
</evidence>
<proteinExistence type="predicted"/>
<evidence type="ECO:0000313" key="1">
    <source>
        <dbReference type="EMBL" id="CAH7682982.1"/>
    </source>
</evidence>
<dbReference type="EMBL" id="CALTRL010004375">
    <property type="protein sequence ID" value="CAH7682986.1"/>
    <property type="molecule type" value="Genomic_DNA"/>
</dbReference>
<reference evidence="2" key="1">
    <citation type="submission" date="2022-06" db="EMBL/GenBank/DDBJ databases">
        <authorList>
            <consortium name="SYNGENTA / RWTH Aachen University"/>
        </authorList>
    </citation>
    <scope>NUCLEOTIDE SEQUENCE</scope>
</reference>
<comment type="caution">
    <text evidence="2">The sequence shown here is derived from an EMBL/GenBank/DDBJ whole genome shotgun (WGS) entry which is preliminary data.</text>
</comment>
<dbReference type="EMBL" id="CALTRL010004375">
    <property type="protein sequence ID" value="CAH7682982.1"/>
    <property type="molecule type" value="Genomic_DNA"/>
</dbReference>
<organism evidence="2 3">
    <name type="scientific">Phakopsora pachyrhizi</name>
    <name type="common">Asian soybean rust disease fungus</name>
    <dbReference type="NCBI Taxonomy" id="170000"/>
    <lineage>
        <taxon>Eukaryota</taxon>
        <taxon>Fungi</taxon>
        <taxon>Dikarya</taxon>
        <taxon>Basidiomycota</taxon>
        <taxon>Pucciniomycotina</taxon>
        <taxon>Pucciniomycetes</taxon>
        <taxon>Pucciniales</taxon>
        <taxon>Phakopsoraceae</taxon>
        <taxon>Phakopsora</taxon>
    </lineage>
</organism>
<dbReference type="Proteomes" id="UP001153365">
    <property type="component" value="Unassembled WGS sequence"/>
</dbReference>
<sequence>MRFENRKKFVSLIQERNLETVTFSWPFVLGNLAQAIQDAVVLEEPVDAWYGPLEDFLFLTAVPLCPKRLSESKQCPHANWEDHALENFANVLFNVPADVDLNYPSVQRLLSSVLCTLEHHTKVVTKIGRAFNNQKAGNLIGGAVSAVIIKSVALESSAGDEEITIGKLFLNL</sequence>
<accession>A0AAV0BAM7</accession>
<name>A0AAV0BAM7_PHAPC</name>
<protein>
    <submittedName>
        <fullName evidence="2">Uncharacterized protein</fullName>
    </submittedName>
</protein>
<gene>
    <name evidence="1" type="ORF">PPACK8108_LOCUS16187</name>
    <name evidence="2" type="ORF">PPACK8108_LOCUS16191</name>
</gene>
<keyword evidence="3" id="KW-1185">Reference proteome</keyword>
<evidence type="ECO:0000313" key="2">
    <source>
        <dbReference type="EMBL" id="CAH7682986.1"/>
    </source>
</evidence>
<dbReference type="AlphaFoldDB" id="A0AAV0BAM7"/>